<comment type="caution">
    <text evidence="1">The sequence shown here is derived from an EMBL/GenBank/DDBJ whole genome shotgun (WGS) entry which is preliminary data.</text>
</comment>
<dbReference type="InterPro" id="IPR036111">
    <property type="entry name" value="Mal/L-sulfo/L-lacto_DH-like_sf"/>
</dbReference>
<accession>A0ABW2DUP0</accession>
<dbReference type="RefSeq" id="WP_229880649.1">
    <property type="nucleotide sequence ID" value="NZ_BMWA01000007.1"/>
</dbReference>
<name>A0ABW2DUP0_9ACTN</name>
<evidence type="ECO:0000313" key="2">
    <source>
        <dbReference type="Proteomes" id="UP001596409"/>
    </source>
</evidence>
<proteinExistence type="predicted"/>
<protein>
    <submittedName>
        <fullName evidence="1">Ldh family oxidoreductase</fullName>
    </submittedName>
</protein>
<dbReference type="Proteomes" id="UP001596409">
    <property type="component" value="Unassembled WGS sequence"/>
</dbReference>
<dbReference type="EMBL" id="JBHSYM010000003">
    <property type="protein sequence ID" value="MFC7010383.1"/>
    <property type="molecule type" value="Genomic_DNA"/>
</dbReference>
<sequence>MARGYPGERSAAVARERGEKGIPVAPKVWRELNDRAAELGVTPPDPA</sequence>
<dbReference type="SUPFAM" id="SSF89733">
    <property type="entry name" value="L-sulfolactate dehydrogenase-like"/>
    <property type="match status" value="1"/>
</dbReference>
<organism evidence="1 2">
    <name type="scientific">Streptomyces viridiviolaceus</name>
    <dbReference type="NCBI Taxonomy" id="68282"/>
    <lineage>
        <taxon>Bacteria</taxon>
        <taxon>Bacillati</taxon>
        <taxon>Actinomycetota</taxon>
        <taxon>Actinomycetes</taxon>
        <taxon>Kitasatosporales</taxon>
        <taxon>Streptomycetaceae</taxon>
        <taxon>Streptomyces</taxon>
    </lineage>
</organism>
<gene>
    <name evidence="1" type="ORF">ACFQMH_01380</name>
</gene>
<keyword evidence="2" id="KW-1185">Reference proteome</keyword>
<reference evidence="2" key="1">
    <citation type="journal article" date="2019" name="Int. J. Syst. Evol. Microbiol.">
        <title>The Global Catalogue of Microorganisms (GCM) 10K type strain sequencing project: providing services to taxonomists for standard genome sequencing and annotation.</title>
        <authorList>
            <consortium name="The Broad Institute Genomics Platform"/>
            <consortium name="The Broad Institute Genome Sequencing Center for Infectious Disease"/>
            <person name="Wu L."/>
            <person name="Ma J."/>
        </authorList>
    </citation>
    <scope>NUCLEOTIDE SEQUENCE [LARGE SCALE GENOMIC DNA]</scope>
    <source>
        <strain evidence="2">JCM 4855</strain>
    </source>
</reference>
<evidence type="ECO:0000313" key="1">
    <source>
        <dbReference type="EMBL" id="MFC7010383.1"/>
    </source>
</evidence>